<reference evidence="1" key="1">
    <citation type="submission" date="2020-03" db="EMBL/GenBank/DDBJ databases">
        <title>The deep terrestrial virosphere.</title>
        <authorList>
            <person name="Holmfeldt K."/>
            <person name="Nilsson E."/>
            <person name="Simone D."/>
            <person name="Lopez-Fernandez M."/>
            <person name="Wu X."/>
            <person name="de Brujin I."/>
            <person name="Lundin D."/>
            <person name="Andersson A."/>
            <person name="Bertilsson S."/>
            <person name="Dopson M."/>
        </authorList>
    </citation>
    <scope>NUCLEOTIDE SEQUENCE</scope>
    <source>
        <strain evidence="2">MM415A03568</strain>
        <strain evidence="1">MM415B00380</strain>
    </source>
</reference>
<name>A0A6M3J780_9ZZZZ</name>
<dbReference type="EMBL" id="MT141544">
    <property type="protein sequence ID" value="QJA65766.1"/>
    <property type="molecule type" value="Genomic_DNA"/>
</dbReference>
<dbReference type="Pfam" id="PF13262">
    <property type="entry name" value="DUF4054"/>
    <property type="match status" value="1"/>
</dbReference>
<accession>A0A6M3J780</accession>
<dbReference type="EMBL" id="MT141818">
    <property type="protein sequence ID" value="QJA70758.1"/>
    <property type="molecule type" value="Genomic_DNA"/>
</dbReference>
<sequence>MTVTAASLKAAWPEFDSAADALVTSKITQAYLSLSEATWGDLWDDAVTLKACHLLALTPDGRAMRLDPEGHAGQTGLGVTAYGQELDELRVAVTCGLARVAI</sequence>
<dbReference type="InterPro" id="IPR025127">
    <property type="entry name" value="DUF4054"/>
</dbReference>
<evidence type="ECO:0000313" key="1">
    <source>
        <dbReference type="EMBL" id="QJA65766.1"/>
    </source>
</evidence>
<protein>
    <submittedName>
        <fullName evidence="1">Uncharacterized protein</fullName>
    </submittedName>
</protein>
<organism evidence="1">
    <name type="scientific">viral metagenome</name>
    <dbReference type="NCBI Taxonomy" id="1070528"/>
    <lineage>
        <taxon>unclassified sequences</taxon>
        <taxon>metagenomes</taxon>
        <taxon>organismal metagenomes</taxon>
    </lineage>
</organism>
<dbReference type="AlphaFoldDB" id="A0A6M3J780"/>
<proteinExistence type="predicted"/>
<gene>
    <name evidence="2" type="ORF">MM415A03568_0008</name>
    <name evidence="1" type="ORF">MM415B00380_0018</name>
</gene>
<evidence type="ECO:0000313" key="2">
    <source>
        <dbReference type="EMBL" id="QJA70758.1"/>
    </source>
</evidence>